<protein>
    <recommendedName>
        <fullName evidence="2">DUF7848 domain-containing protein</fullName>
    </recommendedName>
</protein>
<dbReference type="AlphaFoldDB" id="A0A0W7X945"/>
<evidence type="ECO:0000313" key="4">
    <source>
        <dbReference type="Proteomes" id="UP000054804"/>
    </source>
</evidence>
<gene>
    <name evidence="3" type="ORF">AT728_03690</name>
</gene>
<dbReference type="Proteomes" id="UP000054804">
    <property type="component" value="Unassembled WGS sequence"/>
</dbReference>
<evidence type="ECO:0000313" key="3">
    <source>
        <dbReference type="EMBL" id="KUF19497.1"/>
    </source>
</evidence>
<name>A0A0W7X945_9ACTN</name>
<dbReference type="OrthoDB" id="4246702at2"/>
<proteinExistence type="predicted"/>
<dbReference type="STRING" id="1765722.AT728_03690"/>
<dbReference type="InterPro" id="IPR057170">
    <property type="entry name" value="DUF7848"/>
</dbReference>
<reference evidence="3 4" key="1">
    <citation type="submission" date="2015-12" db="EMBL/GenBank/DDBJ databases">
        <title>Draft genome sequence of Streptomyces silvensis ATCC 53525, a producer of novel hormone antagonists.</title>
        <authorList>
            <person name="Johnston C.W."/>
            <person name="Li Y."/>
            <person name="Magarvey N.A."/>
        </authorList>
    </citation>
    <scope>NUCLEOTIDE SEQUENCE [LARGE SCALE GENOMIC DNA]</scope>
    <source>
        <strain evidence="3 4">ATCC 53525</strain>
    </source>
</reference>
<feature type="region of interest" description="Disordered" evidence="1">
    <location>
        <begin position="1"/>
        <end position="22"/>
    </location>
</feature>
<feature type="domain" description="DUF7848" evidence="2">
    <location>
        <begin position="3"/>
        <end position="77"/>
    </location>
</feature>
<keyword evidence="4" id="KW-1185">Reference proteome</keyword>
<organism evidence="3 4">
    <name type="scientific">Streptomyces silvensis</name>
    <dbReference type="NCBI Taxonomy" id="1765722"/>
    <lineage>
        <taxon>Bacteria</taxon>
        <taxon>Bacillati</taxon>
        <taxon>Actinomycetota</taxon>
        <taxon>Actinomycetes</taxon>
        <taxon>Kitasatosporales</taxon>
        <taxon>Streptomycetaceae</taxon>
        <taxon>Streptomyces</taxon>
    </lineage>
</organism>
<comment type="caution">
    <text evidence="3">The sequence shown here is derived from an EMBL/GenBank/DDBJ whole genome shotgun (WGS) entry which is preliminary data.</text>
</comment>
<dbReference type="EMBL" id="LOCL01000026">
    <property type="protein sequence ID" value="KUF19497.1"/>
    <property type="molecule type" value="Genomic_DNA"/>
</dbReference>
<sequence length="78" mass="9001">MGDRYRPRAHTIAPNREESAEPVTRAMECMACGEKSPSSEDYVEPQGWVFVHLRAHPAHLDYLEHLTRPYRVTPGPWL</sequence>
<evidence type="ECO:0000259" key="2">
    <source>
        <dbReference type="Pfam" id="PF25232"/>
    </source>
</evidence>
<dbReference type="RefSeq" id="WP_058846002.1">
    <property type="nucleotide sequence ID" value="NZ_LOCL01000026.1"/>
</dbReference>
<dbReference type="Pfam" id="PF25232">
    <property type="entry name" value="DUF7848"/>
    <property type="match status" value="1"/>
</dbReference>
<evidence type="ECO:0000256" key="1">
    <source>
        <dbReference type="SAM" id="MobiDB-lite"/>
    </source>
</evidence>
<accession>A0A0W7X945</accession>